<feature type="chain" id="PRO_5004903738" description="Calpain family cysteine protease" evidence="1">
    <location>
        <begin position="18"/>
        <end position="1750"/>
    </location>
</feature>
<dbReference type="EMBL" id="GG662798">
    <property type="protein sequence ID" value="EWS75753.1"/>
    <property type="molecule type" value="Genomic_DNA"/>
</dbReference>
<proteinExistence type="predicted"/>
<dbReference type="KEGG" id="tet:TTHERM_000573208"/>
<evidence type="ECO:0000313" key="2">
    <source>
        <dbReference type="EMBL" id="EWS75753.1"/>
    </source>
</evidence>
<name>W7XFV2_TETTS</name>
<reference evidence="3" key="1">
    <citation type="journal article" date="2006" name="PLoS Biol.">
        <title>Macronuclear genome sequence of the ciliate Tetrahymena thermophila, a model eukaryote.</title>
        <authorList>
            <person name="Eisen J.A."/>
            <person name="Coyne R.S."/>
            <person name="Wu M."/>
            <person name="Wu D."/>
            <person name="Thiagarajan M."/>
            <person name="Wortman J.R."/>
            <person name="Badger J.H."/>
            <person name="Ren Q."/>
            <person name="Amedeo P."/>
            <person name="Jones K.M."/>
            <person name="Tallon L.J."/>
            <person name="Delcher A.L."/>
            <person name="Salzberg S.L."/>
            <person name="Silva J.C."/>
            <person name="Haas B.J."/>
            <person name="Majoros W.H."/>
            <person name="Farzad M."/>
            <person name="Carlton J.M."/>
            <person name="Smith R.K. Jr."/>
            <person name="Garg J."/>
            <person name="Pearlman R.E."/>
            <person name="Karrer K.M."/>
            <person name="Sun L."/>
            <person name="Manning G."/>
            <person name="Elde N.C."/>
            <person name="Turkewitz A.P."/>
            <person name="Asai D.J."/>
            <person name="Wilkes D.E."/>
            <person name="Wang Y."/>
            <person name="Cai H."/>
            <person name="Collins K."/>
            <person name="Stewart B.A."/>
            <person name="Lee S.R."/>
            <person name="Wilamowska K."/>
            <person name="Weinberg Z."/>
            <person name="Ruzzo W.L."/>
            <person name="Wloga D."/>
            <person name="Gaertig J."/>
            <person name="Frankel J."/>
            <person name="Tsao C.-C."/>
            <person name="Gorovsky M.A."/>
            <person name="Keeling P.J."/>
            <person name="Waller R.F."/>
            <person name="Patron N.J."/>
            <person name="Cherry J.M."/>
            <person name="Stover N.A."/>
            <person name="Krieger C.J."/>
            <person name="del Toro C."/>
            <person name="Ryder H.F."/>
            <person name="Williamson S.C."/>
            <person name="Barbeau R.A."/>
            <person name="Hamilton E.P."/>
            <person name="Orias E."/>
        </authorList>
    </citation>
    <scope>NUCLEOTIDE SEQUENCE [LARGE SCALE GENOMIC DNA]</scope>
    <source>
        <strain evidence="3">SB210</strain>
    </source>
</reference>
<feature type="signal peptide" evidence="1">
    <location>
        <begin position="1"/>
        <end position="17"/>
    </location>
</feature>
<dbReference type="GeneID" id="24439640"/>
<organism evidence="2 3">
    <name type="scientific">Tetrahymena thermophila (strain SB210)</name>
    <dbReference type="NCBI Taxonomy" id="312017"/>
    <lineage>
        <taxon>Eukaryota</taxon>
        <taxon>Sar</taxon>
        <taxon>Alveolata</taxon>
        <taxon>Ciliophora</taxon>
        <taxon>Intramacronucleata</taxon>
        <taxon>Oligohymenophorea</taxon>
        <taxon>Hymenostomatida</taxon>
        <taxon>Tetrahymenina</taxon>
        <taxon>Tetrahymenidae</taxon>
        <taxon>Tetrahymena</taxon>
    </lineage>
</organism>
<dbReference type="RefSeq" id="XP_012651675.1">
    <property type="nucleotide sequence ID" value="XM_012796221.1"/>
</dbReference>
<keyword evidence="3" id="KW-1185">Reference proteome</keyword>
<dbReference type="InterPro" id="IPR011044">
    <property type="entry name" value="Quino_amine_DH_bsu"/>
</dbReference>
<evidence type="ECO:0000256" key="1">
    <source>
        <dbReference type="SAM" id="SignalP"/>
    </source>
</evidence>
<keyword evidence="1" id="KW-0732">Signal</keyword>
<dbReference type="SUPFAM" id="SSF50969">
    <property type="entry name" value="YVTN repeat-like/Quinoprotein amine dehydrogenase"/>
    <property type="match status" value="1"/>
</dbReference>
<dbReference type="InParanoid" id="W7XFV2"/>
<accession>W7XFV2</accession>
<sequence length="1750" mass="203815">MNKQIVIILSLVHLLLTQTTINNISYIYSPQFLNAQNLNNEKWTPLLIDIDKTNNLVFVSTGFSGISILDKHGSKILFSKSIDDYFIQHIQISNNAQHLFVGFQTHLRVYKLDFQINNSNELDMKSFVQLQEIEFQTGILKILYQEQQELLIVSGKFGIINAYDTSNKSQIYQIGTFTVDNPLINGLFLTKDAQWLYVSADTLGIVIFRLQDNYYQNNSKGQRQLQFIVAGEGIFGTQANFCQTTSDYYVFCFDFWYGFFISNSQQVIEAQQEQYPVQITFQGYWPFSQIVPTIQSLMVNQQETLLLIGVRSQGIYIFDITKRPQISLLQQIKADSLAYSIKLSQDEKYLYLSNSQSVLTYQQVEISLNNNFPNLFNIHQAKFDQLDQITHKSRCYIDSTNSYFIGAFDSDGIFVFPFYKNPYKLNISNYQSYPIASDSIYFESSNKYMIVPQKISNFPLEIYQYNPINSNQDQSNISLMNIKLVKKYNSNTIKVSEMITFSYDKTFAVQTHQTGLILYNSTDILNMSIYHLWENPDFIQGENQGACITKDNKWVLSTVRQFGVYLLNVEDKANPILSDYSLDFGGESILISQTFNYAYLIDGVKGFAIVDISSFPKISILSKIALEGYAIMSLPLQNEDYILVTQQEQGVLLTLIDIRDKHYPYIINKIMYGSQICQAICMPQTQGFIFLTLSQGILTIPMQSEIQIHTDANLITLNQSSGIPINERLNKSDLSLQIGSPQILNEYILQVGQKVQFSFSILYPVSKDISIENIYFYKDGQMVNLPSFFQFDLFSQSLQFTVQNQLLGNNQNQLNLIIILLWTIIPLDQTSFQYFSEDSNDFAVTTLDQSALIYQYLQNQNILDSNNKVNPSYDFSKDLQLNSQFKSQLVNSQLVSYNMYQIITQQLQQKINLTLKKSCYLNPIKFYVVPSLKFDNEKISQFISTNQIQLVSVTLQINIKDGKFVQLIQSSVVTFISPQQDQLKIQGSLENVNNVLYKKVIFSNNTQITENNSPNITITITDNTNYPLVQTFKISKSNFIKLKKQLQINQENNLQKQLENQYPNSVLYIASDVYISFSSNSFFVEDISQLSYKYLYETKNGIYEQIPPDFWLQQQDEQLNLKGSTTAKMYRNTYKFKIIASDGYTQAEDYFQVTVSGISYLYITNLLIQILGPLVAILGLYKYRGILYNIILKNKITYSDETAICGQLFHKEIVILGRTQETARIILNKLFKNILNQQKFKENIKEKYIPEQYFFEDIYKKSSHSQEQIDLLEEQQKQQGSQDQIIKGESIQKKIQITSQILQKLKKHNPKSILEQRYLDQQGQLRFSKVIEDILQNVIYLQEEYFNSYQEFKSEITDQNSRIHKAIRSLISRDLLNLDKKTKKLYEFIKYYCIQSNQINRNDWYKVVVDINYESKDNYLNQSQIFPRLKLKCETLYLVFQMLNLLPKQISQNPPKIFFKFSELVTEQNSNFNLYLLREVLFADVLGFKQKNPSLFSPSVGQSIHLNICDISQVIAFKKRKINKWLQPVFRVLNIEYTKFGAFKNMRLPAWMYLNQMNGKIYLHGVPEQYDSQEIQIRIYDNTGYVIRQFNLKILNNYELKNNNLKSQIDNIYSVADERGELFSIAQNKLKGNQEQIYFADQQVKHDENFRDNYSINSLRQQKRLPQSKFMVSYLKSQNLVSPKDFISHDYLNHINKYEFKSNSNSKNTNENNENSRSIFSEYNQSITSEEYQNYNSQETNQLCIDEIKE</sequence>
<dbReference type="SUPFAM" id="SSF101908">
    <property type="entry name" value="Putative isomerase YbhE"/>
    <property type="match status" value="1"/>
</dbReference>
<evidence type="ECO:0000313" key="3">
    <source>
        <dbReference type="Proteomes" id="UP000009168"/>
    </source>
</evidence>
<evidence type="ECO:0008006" key="4">
    <source>
        <dbReference type="Google" id="ProtNLM"/>
    </source>
</evidence>
<gene>
    <name evidence="2" type="ORF">TTHERM_000573208</name>
</gene>
<protein>
    <recommendedName>
        <fullName evidence="4">Calpain family cysteine protease</fullName>
    </recommendedName>
</protein>
<dbReference type="Proteomes" id="UP000009168">
    <property type="component" value="Unassembled WGS sequence"/>
</dbReference>